<keyword evidence="1" id="KW-1133">Transmembrane helix</keyword>
<dbReference type="InParanoid" id="A0A066VS43"/>
<keyword evidence="1" id="KW-0812">Transmembrane</keyword>
<feature type="transmembrane region" description="Helical" evidence="1">
    <location>
        <begin position="12"/>
        <end position="33"/>
    </location>
</feature>
<keyword evidence="3" id="KW-1185">Reference proteome</keyword>
<dbReference type="GeneID" id="25261683"/>
<proteinExistence type="predicted"/>
<keyword evidence="1" id="KW-0472">Membrane</keyword>
<name>A0A066VS43_TILAU</name>
<feature type="transmembrane region" description="Helical" evidence="1">
    <location>
        <begin position="45"/>
        <end position="67"/>
    </location>
</feature>
<evidence type="ECO:0000313" key="2">
    <source>
        <dbReference type="EMBL" id="KDN43103.1"/>
    </source>
</evidence>
<reference evidence="2 3" key="1">
    <citation type="submission" date="2014-05" db="EMBL/GenBank/DDBJ databases">
        <title>Draft genome sequence of a rare smut relative, Tilletiaria anomala UBC 951.</title>
        <authorList>
            <consortium name="DOE Joint Genome Institute"/>
            <person name="Toome M."/>
            <person name="Kuo A."/>
            <person name="Henrissat B."/>
            <person name="Lipzen A."/>
            <person name="Tritt A."/>
            <person name="Yoshinaga Y."/>
            <person name="Zane M."/>
            <person name="Barry K."/>
            <person name="Grigoriev I.V."/>
            <person name="Spatafora J.W."/>
            <person name="Aimea M.C."/>
        </authorList>
    </citation>
    <scope>NUCLEOTIDE SEQUENCE [LARGE SCALE GENOMIC DNA]</scope>
    <source>
        <strain evidence="2 3">UBC 951</strain>
    </source>
</reference>
<dbReference type="HOGENOM" id="CLU_1972006_0_0_1"/>
<comment type="caution">
    <text evidence="2">The sequence shown here is derived from an EMBL/GenBank/DDBJ whole genome shotgun (WGS) entry which is preliminary data.</text>
</comment>
<organism evidence="2 3">
    <name type="scientific">Tilletiaria anomala (strain ATCC 24038 / CBS 436.72 / UBC 951)</name>
    <dbReference type="NCBI Taxonomy" id="1037660"/>
    <lineage>
        <taxon>Eukaryota</taxon>
        <taxon>Fungi</taxon>
        <taxon>Dikarya</taxon>
        <taxon>Basidiomycota</taxon>
        <taxon>Ustilaginomycotina</taxon>
        <taxon>Exobasidiomycetes</taxon>
        <taxon>Georgefischeriales</taxon>
        <taxon>Tilletiariaceae</taxon>
        <taxon>Tilletiaria</taxon>
    </lineage>
</organism>
<sequence length="127" mass="13993">MDDLVHQLLDAFIPRPVFYILARFSNLIYRLFFGLYNDPTSWKSTLLPPLIALLAGYLALLTVYRTVQSTARLVWWSVKWGVILGAVFGGYAWWTSEAGTINSTGQPSSGFWSGVGSVANGAARGEC</sequence>
<accession>A0A066VS43</accession>
<dbReference type="RefSeq" id="XP_013242270.1">
    <property type="nucleotide sequence ID" value="XM_013386816.1"/>
</dbReference>
<protein>
    <submittedName>
        <fullName evidence="2">Uncharacterized protein</fullName>
    </submittedName>
</protein>
<dbReference type="AlphaFoldDB" id="A0A066VS43"/>
<dbReference type="EMBL" id="JMSN01000064">
    <property type="protein sequence ID" value="KDN43103.1"/>
    <property type="molecule type" value="Genomic_DNA"/>
</dbReference>
<dbReference type="Proteomes" id="UP000027361">
    <property type="component" value="Unassembled WGS sequence"/>
</dbReference>
<evidence type="ECO:0000256" key="1">
    <source>
        <dbReference type="SAM" id="Phobius"/>
    </source>
</evidence>
<gene>
    <name evidence="2" type="ORF">K437DRAFT_154960</name>
</gene>
<evidence type="ECO:0000313" key="3">
    <source>
        <dbReference type="Proteomes" id="UP000027361"/>
    </source>
</evidence>
<feature type="transmembrane region" description="Helical" evidence="1">
    <location>
        <begin position="73"/>
        <end position="94"/>
    </location>
</feature>